<dbReference type="PIRSF" id="PIRSF000126">
    <property type="entry name" value="11-beta-HSD1"/>
    <property type="match status" value="1"/>
</dbReference>
<dbReference type="GO" id="GO:0005789">
    <property type="term" value="C:endoplasmic reticulum membrane"/>
    <property type="evidence" value="ECO:0007669"/>
    <property type="project" value="UniProtKB-SubCell"/>
</dbReference>
<comment type="subcellular location">
    <subcellularLocation>
        <location evidence="12">Endoplasmic reticulum membrane</location>
        <topology evidence="12">Single-pass membrane protein</topology>
    </subcellularLocation>
</comment>
<keyword evidence="5 12" id="KW-0276">Fatty acid metabolism</keyword>
<feature type="active site" description="Proton acceptor" evidence="12">
    <location>
        <position position="218"/>
    </location>
</feature>
<sequence length="343" mass="37678">MVSTGFLASVQNYLSEQPKLSLALTLVGGLVVAKFILKTLLVFAEIFVLPGTSLKKYGAKKGAWAVVTGASDGIGKEFSLQLAEQGFNIVLVARNAAKLNEVKDEILNNKRSSAQVDVKVHVIDFSTDDLTEYSKLGAAVQNLDVGILVNNVGRSHAMPVDFIDLDAEEMEGILKVNINANLRVTKSVLPTLLKRKNGLIINVGSFSGSTPCAMLQTYSASKQFLSSWSDALAQELKPKGIDVQLLNTYFVVSKLSKIRRPSLFIPTPHPYVKSVLSKLGVPAGAKWTGRPSTTTPYWSHAIMDWAMNNVLRSKPLEMAFNLSTQKDFRRRALRKQERERKGI</sequence>
<gene>
    <name evidence="15" type="ORF">BDV98DRAFT_571750</name>
</gene>
<evidence type="ECO:0000256" key="5">
    <source>
        <dbReference type="ARBA" id="ARBA00022832"/>
    </source>
</evidence>
<evidence type="ECO:0000256" key="1">
    <source>
        <dbReference type="ARBA" id="ARBA00005194"/>
    </source>
</evidence>
<evidence type="ECO:0000256" key="12">
    <source>
        <dbReference type="HAMAP-Rule" id="MF_03107"/>
    </source>
</evidence>
<keyword evidence="2 12" id="KW-0444">Lipid biosynthesis</keyword>
<evidence type="ECO:0000256" key="10">
    <source>
        <dbReference type="ARBA" id="ARBA00023136"/>
    </source>
</evidence>
<dbReference type="PANTHER" id="PTHR43086:SF2">
    <property type="entry name" value="HYDROXYSTEROID DEHYDROGENASE-LIKE PROTEIN 1"/>
    <property type="match status" value="1"/>
</dbReference>
<keyword evidence="7 12" id="KW-1133">Transmembrane helix</keyword>
<evidence type="ECO:0000256" key="4">
    <source>
        <dbReference type="ARBA" id="ARBA00022824"/>
    </source>
</evidence>
<dbReference type="Gene3D" id="3.40.50.720">
    <property type="entry name" value="NAD(P)-binding Rossmann-like Domain"/>
    <property type="match status" value="1"/>
</dbReference>
<feature type="transmembrane region" description="Helical" evidence="14">
    <location>
        <begin position="20"/>
        <end position="48"/>
    </location>
</feature>
<accession>A0A5C3QC50</accession>
<keyword evidence="8 12" id="KW-0560">Oxidoreductase</keyword>
<evidence type="ECO:0000256" key="7">
    <source>
        <dbReference type="ARBA" id="ARBA00022989"/>
    </source>
</evidence>
<organism evidence="15 16">
    <name type="scientific">Pterulicium gracile</name>
    <dbReference type="NCBI Taxonomy" id="1884261"/>
    <lineage>
        <taxon>Eukaryota</taxon>
        <taxon>Fungi</taxon>
        <taxon>Dikarya</taxon>
        <taxon>Basidiomycota</taxon>
        <taxon>Agaricomycotina</taxon>
        <taxon>Agaricomycetes</taxon>
        <taxon>Agaricomycetidae</taxon>
        <taxon>Agaricales</taxon>
        <taxon>Pleurotineae</taxon>
        <taxon>Pterulaceae</taxon>
        <taxon>Pterulicium</taxon>
    </lineage>
</organism>
<evidence type="ECO:0000256" key="8">
    <source>
        <dbReference type="ARBA" id="ARBA00023002"/>
    </source>
</evidence>
<keyword evidence="11 12" id="KW-0275">Fatty acid biosynthesis</keyword>
<dbReference type="EMBL" id="ML178835">
    <property type="protein sequence ID" value="TFK99136.1"/>
    <property type="molecule type" value="Genomic_DNA"/>
</dbReference>
<dbReference type="PROSITE" id="PS00061">
    <property type="entry name" value="ADH_SHORT"/>
    <property type="match status" value="1"/>
</dbReference>
<evidence type="ECO:0000256" key="11">
    <source>
        <dbReference type="ARBA" id="ARBA00023160"/>
    </source>
</evidence>
<dbReference type="InterPro" id="IPR002347">
    <property type="entry name" value="SDR_fam"/>
</dbReference>
<reference evidence="15 16" key="1">
    <citation type="journal article" date="2019" name="Nat. Ecol. Evol.">
        <title>Megaphylogeny resolves global patterns of mushroom evolution.</title>
        <authorList>
            <person name="Varga T."/>
            <person name="Krizsan K."/>
            <person name="Foldi C."/>
            <person name="Dima B."/>
            <person name="Sanchez-Garcia M."/>
            <person name="Sanchez-Ramirez S."/>
            <person name="Szollosi G.J."/>
            <person name="Szarkandi J.G."/>
            <person name="Papp V."/>
            <person name="Albert L."/>
            <person name="Andreopoulos W."/>
            <person name="Angelini C."/>
            <person name="Antonin V."/>
            <person name="Barry K.W."/>
            <person name="Bougher N.L."/>
            <person name="Buchanan P."/>
            <person name="Buyck B."/>
            <person name="Bense V."/>
            <person name="Catcheside P."/>
            <person name="Chovatia M."/>
            <person name="Cooper J."/>
            <person name="Damon W."/>
            <person name="Desjardin D."/>
            <person name="Finy P."/>
            <person name="Geml J."/>
            <person name="Haridas S."/>
            <person name="Hughes K."/>
            <person name="Justo A."/>
            <person name="Karasinski D."/>
            <person name="Kautmanova I."/>
            <person name="Kiss B."/>
            <person name="Kocsube S."/>
            <person name="Kotiranta H."/>
            <person name="LaButti K.M."/>
            <person name="Lechner B.E."/>
            <person name="Liimatainen K."/>
            <person name="Lipzen A."/>
            <person name="Lukacs Z."/>
            <person name="Mihaltcheva S."/>
            <person name="Morgado L.N."/>
            <person name="Niskanen T."/>
            <person name="Noordeloos M.E."/>
            <person name="Ohm R.A."/>
            <person name="Ortiz-Santana B."/>
            <person name="Ovrebo C."/>
            <person name="Racz N."/>
            <person name="Riley R."/>
            <person name="Savchenko A."/>
            <person name="Shiryaev A."/>
            <person name="Soop K."/>
            <person name="Spirin V."/>
            <person name="Szebenyi C."/>
            <person name="Tomsovsky M."/>
            <person name="Tulloss R.E."/>
            <person name="Uehling J."/>
            <person name="Grigoriev I.V."/>
            <person name="Vagvolgyi C."/>
            <person name="Papp T."/>
            <person name="Martin F.M."/>
            <person name="Miettinen O."/>
            <person name="Hibbett D.S."/>
            <person name="Nagy L.G."/>
        </authorList>
    </citation>
    <scope>NUCLEOTIDE SEQUENCE [LARGE SCALE GENOMIC DNA]</scope>
    <source>
        <strain evidence="15 16">CBS 309.79</strain>
    </source>
</reference>
<feature type="binding site" evidence="12">
    <location>
        <position position="205"/>
    </location>
    <ligand>
        <name>substrate</name>
    </ligand>
</feature>
<dbReference type="CDD" id="cd05356">
    <property type="entry name" value="17beta-HSD1_like_SDR_c"/>
    <property type="match status" value="1"/>
</dbReference>
<dbReference type="GO" id="GO:0045703">
    <property type="term" value="F:ketoreductase activity"/>
    <property type="evidence" value="ECO:0007669"/>
    <property type="project" value="UniProtKB-UniRule"/>
</dbReference>
<keyword evidence="9 12" id="KW-0443">Lipid metabolism</keyword>
<dbReference type="OrthoDB" id="5545019at2759"/>
<proteinExistence type="inferred from homology"/>
<dbReference type="InterPro" id="IPR020904">
    <property type="entry name" value="Sc_DH/Rdtase_CS"/>
</dbReference>
<dbReference type="STRING" id="1884261.A0A5C3QC50"/>
<evidence type="ECO:0000256" key="2">
    <source>
        <dbReference type="ARBA" id="ARBA00022516"/>
    </source>
</evidence>
<dbReference type="FunFam" id="3.40.50.720:FF:000137">
    <property type="entry name" value="Hydroxysteroid (17-beta) dehydrogenase 3"/>
    <property type="match status" value="1"/>
</dbReference>
<evidence type="ECO:0000313" key="16">
    <source>
        <dbReference type="Proteomes" id="UP000305067"/>
    </source>
</evidence>
<dbReference type="Proteomes" id="UP000305067">
    <property type="component" value="Unassembled WGS sequence"/>
</dbReference>
<name>A0A5C3QC50_9AGAR</name>
<dbReference type="PRINTS" id="PR00081">
    <property type="entry name" value="GDHRDH"/>
</dbReference>
<dbReference type="SUPFAM" id="SSF51735">
    <property type="entry name" value="NAD(P)-binding Rossmann-fold domains"/>
    <property type="match status" value="1"/>
</dbReference>
<dbReference type="InterPro" id="IPR027533">
    <property type="entry name" value="3_ketoreductase_fungal"/>
</dbReference>
<keyword evidence="4 12" id="KW-0256">Endoplasmic reticulum</keyword>
<keyword evidence="6 12" id="KW-0521">NADP</keyword>
<dbReference type="InterPro" id="IPR036291">
    <property type="entry name" value="NAD(P)-bd_dom_sf"/>
</dbReference>
<evidence type="ECO:0000256" key="13">
    <source>
        <dbReference type="RuleBase" id="RU000363"/>
    </source>
</evidence>
<protein>
    <recommendedName>
        <fullName evidence="12">Very-long-chain 3-oxoacyl-CoA reductase</fullName>
        <ecNumber evidence="12">1.1.1.330</ecNumber>
    </recommendedName>
    <alternativeName>
        <fullName evidence="12">3-ketoacyl-CoA reductase</fullName>
        <shortName evidence="12">3-ketoreductase</shortName>
        <shortName evidence="12">KAR</shortName>
    </alternativeName>
    <alternativeName>
        <fullName evidence="12">Microsomal beta-keto-reductase</fullName>
    </alternativeName>
</protein>
<evidence type="ECO:0000256" key="3">
    <source>
        <dbReference type="ARBA" id="ARBA00022692"/>
    </source>
</evidence>
<evidence type="ECO:0000256" key="14">
    <source>
        <dbReference type="SAM" id="Phobius"/>
    </source>
</evidence>
<comment type="similarity">
    <text evidence="12 13">Belongs to the short-chain dehydrogenases/reductases (SDR) family.</text>
</comment>
<keyword evidence="3 12" id="KW-0812">Transmembrane</keyword>
<comment type="function">
    <text evidence="12">Component of the microsomal membrane bound fatty acid elongation system, which produces the 26-carbon very long-chain fatty acids (VLCFA) from palmitate. Catalyzes the reduction of the 3-ketoacyl-CoA intermediate that is formed in each cycle of fatty acid elongation. VLCFAs serve as precursors for ceramide and sphingolipids.</text>
</comment>
<dbReference type="PANTHER" id="PTHR43086">
    <property type="entry name" value="VERY-LONG-CHAIN 3-OXOOACYL-COA REDUCTASE"/>
    <property type="match status" value="1"/>
</dbReference>
<evidence type="ECO:0000256" key="9">
    <source>
        <dbReference type="ARBA" id="ARBA00023098"/>
    </source>
</evidence>
<dbReference type="EC" id="1.1.1.330" evidence="12"/>
<keyword evidence="10 12" id="KW-0472">Membrane</keyword>
<comment type="pathway">
    <text evidence="1">Lipid metabolism; fatty acid biosynthesis.</text>
</comment>
<comment type="catalytic activity">
    <reaction evidence="12">
        <text>a very-long-chain (3R)-3-hydroxyacyl-CoA + NADP(+) = a very-long-chain 3-oxoacyl-CoA + NADPH + H(+)</text>
        <dbReference type="Rhea" id="RHEA:48680"/>
        <dbReference type="ChEBI" id="CHEBI:15378"/>
        <dbReference type="ChEBI" id="CHEBI:57783"/>
        <dbReference type="ChEBI" id="CHEBI:58349"/>
        <dbReference type="ChEBI" id="CHEBI:85440"/>
        <dbReference type="ChEBI" id="CHEBI:90725"/>
        <dbReference type="EC" id="1.1.1.330"/>
    </reaction>
</comment>
<dbReference type="Pfam" id="PF00106">
    <property type="entry name" value="adh_short"/>
    <property type="match status" value="1"/>
</dbReference>
<dbReference type="GO" id="GO:0141040">
    <property type="term" value="F:very-long-chain 3-oxoacyl-CoA reductase activity"/>
    <property type="evidence" value="ECO:0007669"/>
    <property type="project" value="UniProtKB-EC"/>
</dbReference>
<evidence type="ECO:0000256" key="6">
    <source>
        <dbReference type="ARBA" id="ARBA00022857"/>
    </source>
</evidence>
<dbReference type="UniPathway" id="UPA00094"/>
<dbReference type="PRINTS" id="PR00080">
    <property type="entry name" value="SDRFAMILY"/>
</dbReference>
<dbReference type="HAMAP" id="MF_03107">
    <property type="entry name" value="3_ketoreductase"/>
    <property type="match status" value="1"/>
</dbReference>
<dbReference type="GO" id="GO:0030497">
    <property type="term" value="P:fatty acid elongation"/>
    <property type="evidence" value="ECO:0007669"/>
    <property type="project" value="UniProtKB-UniRule"/>
</dbReference>
<evidence type="ECO:0000313" key="15">
    <source>
        <dbReference type="EMBL" id="TFK99136.1"/>
    </source>
</evidence>
<dbReference type="AlphaFoldDB" id="A0A5C3QC50"/>
<keyword evidence="16" id="KW-1185">Reference proteome</keyword>